<evidence type="ECO:0000313" key="2">
    <source>
        <dbReference type="Proteomes" id="UP000297422"/>
    </source>
</evidence>
<proteinExistence type="predicted"/>
<evidence type="ECO:0000313" key="1">
    <source>
        <dbReference type="EMBL" id="TGM14905.1"/>
    </source>
</evidence>
<name>A0ABY2N361_9LEPT</name>
<sequence length="496" mass="58386">MKNVRKGPGKEIQNREYKITNDSALVTIDSYLKPILYFIFRPKKGKEKIVKTKSEKAGLFFFDIKQLLNRIEMIEKIKITDPIEDIHKISSELATLAEGYKFTVANSKLAKKLKQNDQEFEIGFDVEKEKLIKQEYFKSPESEYIYNVLYRYKVASTYKDQEYPILPKIILDKVLNAKPGERSEKEMAFITNLKLRNFEDIFIKYLIHKYFPIDSKCIEDPGFLNQALMVASSLTHYPDHLNKKDMIWIQILQCICLIRKINFHVYEGINSDKARIALETLFNWASVTNSWSIALPLKELTLTSHGRINYKSLRKYLTTFENNGMIEKIDWETDVNGEYLYPKGITLCDLTKLSNLNFLPRPLYFPQDGHQNLIYQKGVGIRTFLIIDLLRKNINLNRKEIYSYFSKVKDYRRVIRKQLKLLTELKIISLSKDNTYTLTGESNNRIYSDYVIYENEKESTKGQSKKRRGKNPNPLENKVISYQETYKYVKKKLQTV</sequence>
<comment type="caution">
    <text evidence="1">The sequence shown here is derived from an EMBL/GenBank/DDBJ whole genome shotgun (WGS) entry which is preliminary data.</text>
</comment>
<dbReference type="EMBL" id="RQGT01000071">
    <property type="protein sequence ID" value="TGM14905.1"/>
    <property type="molecule type" value="Genomic_DNA"/>
</dbReference>
<dbReference type="Proteomes" id="UP000297422">
    <property type="component" value="Unassembled WGS sequence"/>
</dbReference>
<reference evidence="2" key="1">
    <citation type="journal article" date="2019" name="PLoS Negl. Trop. Dis.">
        <title>Revisiting the worldwide diversity of Leptospira species in the environment.</title>
        <authorList>
            <person name="Vincent A.T."/>
            <person name="Schiettekatte O."/>
            <person name="Bourhy P."/>
            <person name="Veyrier F.J."/>
            <person name="Picardeau M."/>
        </authorList>
    </citation>
    <scope>NUCLEOTIDE SEQUENCE [LARGE SCALE GENOMIC DNA]</scope>
    <source>
        <strain evidence="2">201702407</strain>
    </source>
</reference>
<dbReference type="RefSeq" id="WP_135685123.1">
    <property type="nucleotide sequence ID" value="NZ_RQEQ01000006.1"/>
</dbReference>
<organism evidence="1 2">
    <name type="scientific">Leptospira stimsonii</name>
    <dbReference type="NCBI Taxonomy" id="2202203"/>
    <lineage>
        <taxon>Bacteria</taxon>
        <taxon>Pseudomonadati</taxon>
        <taxon>Spirochaetota</taxon>
        <taxon>Spirochaetia</taxon>
        <taxon>Leptospirales</taxon>
        <taxon>Leptospiraceae</taxon>
        <taxon>Leptospira</taxon>
    </lineage>
</organism>
<gene>
    <name evidence="1" type="ORF">EHQ90_10515</name>
</gene>
<keyword evidence="2" id="KW-1185">Reference proteome</keyword>
<protein>
    <submittedName>
        <fullName evidence="1">Uncharacterized protein</fullName>
    </submittedName>
</protein>
<accession>A0ABY2N361</accession>